<dbReference type="Gene3D" id="3.40.50.1820">
    <property type="entry name" value="alpha/beta hydrolase"/>
    <property type="match status" value="1"/>
</dbReference>
<protein>
    <recommendedName>
        <fullName evidence="2">Carrier domain-containing protein</fullName>
    </recommendedName>
</protein>
<evidence type="ECO:0000256" key="1">
    <source>
        <dbReference type="ARBA" id="ARBA00022598"/>
    </source>
</evidence>
<dbReference type="InterPro" id="IPR005645">
    <property type="entry name" value="FSH-like_dom"/>
</dbReference>
<dbReference type="PROSITE" id="PS50075">
    <property type="entry name" value="CARRIER"/>
    <property type="match status" value="1"/>
</dbReference>
<keyword evidence="4" id="KW-1185">Reference proteome</keyword>
<dbReference type="GO" id="GO:0005737">
    <property type="term" value="C:cytoplasm"/>
    <property type="evidence" value="ECO:0007669"/>
    <property type="project" value="TreeGrafter"/>
</dbReference>
<dbReference type="EMBL" id="JADGJQ010000067">
    <property type="protein sequence ID" value="KAJ3173953.1"/>
    <property type="molecule type" value="Genomic_DNA"/>
</dbReference>
<evidence type="ECO:0000313" key="4">
    <source>
        <dbReference type="Proteomes" id="UP001212152"/>
    </source>
</evidence>
<evidence type="ECO:0000259" key="2">
    <source>
        <dbReference type="PROSITE" id="PS50075"/>
    </source>
</evidence>
<organism evidence="3 4">
    <name type="scientific">Geranomyces variabilis</name>
    <dbReference type="NCBI Taxonomy" id="109894"/>
    <lineage>
        <taxon>Eukaryota</taxon>
        <taxon>Fungi</taxon>
        <taxon>Fungi incertae sedis</taxon>
        <taxon>Chytridiomycota</taxon>
        <taxon>Chytridiomycota incertae sedis</taxon>
        <taxon>Chytridiomycetes</taxon>
        <taxon>Spizellomycetales</taxon>
        <taxon>Powellomycetaceae</taxon>
        <taxon>Geranomyces</taxon>
    </lineage>
</organism>
<dbReference type="GO" id="GO:0016874">
    <property type="term" value="F:ligase activity"/>
    <property type="evidence" value="ECO:0007669"/>
    <property type="project" value="UniProtKB-KW"/>
</dbReference>
<dbReference type="AlphaFoldDB" id="A0AAD5TGV0"/>
<dbReference type="Proteomes" id="UP001212152">
    <property type="component" value="Unassembled WGS sequence"/>
</dbReference>
<dbReference type="Pfam" id="PF03959">
    <property type="entry name" value="FSH1"/>
    <property type="match status" value="1"/>
</dbReference>
<dbReference type="SUPFAM" id="SSF47336">
    <property type="entry name" value="ACP-like"/>
    <property type="match status" value="1"/>
</dbReference>
<dbReference type="PANTHER" id="PTHR45527">
    <property type="entry name" value="NONRIBOSOMAL PEPTIDE SYNTHETASE"/>
    <property type="match status" value="1"/>
</dbReference>
<dbReference type="GO" id="GO:0044550">
    <property type="term" value="P:secondary metabolite biosynthetic process"/>
    <property type="evidence" value="ECO:0007669"/>
    <property type="project" value="TreeGrafter"/>
</dbReference>
<dbReference type="InterPro" id="IPR009081">
    <property type="entry name" value="PP-bd_ACP"/>
</dbReference>
<dbReference type="InterPro" id="IPR036736">
    <property type="entry name" value="ACP-like_sf"/>
</dbReference>
<dbReference type="PANTHER" id="PTHR45527:SF1">
    <property type="entry name" value="FATTY ACID SYNTHASE"/>
    <property type="match status" value="1"/>
</dbReference>
<comment type="caution">
    <text evidence="3">The sequence shown here is derived from an EMBL/GenBank/DDBJ whole genome shotgun (WGS) entry which is preliminary data.</text>
</comment>
<dbReference type="SUPFAM" id="SSF56801">
    <property type="entry name" value="Acetyl-CoA synthetase-like"/>
    <property type="match status" value="1"/>
</dbReference>
<dbReference type="Pfam" id="PF00550">
    <property type="entry name" value="PP-binding"/>
    <property type="match status" value="1"/>
</dbReference>
<reference evidence="3" key="1">
    <citation type="submission" date="2020-05" db="EMBL/GenBank/DDBJ databases">
        <title>Phylogenomic resolution of chytrid fungi.</title>
        <authorList>
            <person name="Stajich J.E."/>
            <person name="Amses K."/>
            <person name="Simmons R."/>
            <person name="Seto K."/>
            <person name="Myers J."/>
            <person name="Bonds A."/>
            <person name="Quandt C.A."/>
            <person name="Barry K."/>
            <person name="Liu P."/>
            <person name="Grigoriev I."/>
            <person name="Longcore J.E."/>
            <person name="James T.Y."/>
        </authorList>
    </citation>
    <scope>NUCLEOTIDE SEQUENCE</scope>
    <source>
        <strain evidence="3">JEL0379</strain>
    </source>
</reference>
<name>A0AAD5TGV0_9FUNG</name>
<proteinExistence type="predicted"/>
<accession>A0AAD5TGV0</accession>
<keyword evidence="1" id="KW-0436">Ligase</keyword>
<gene>
    <name evidence="3" type="ORF">HDU87_007276</name>
</gene>
<feature type="domain" description="Carrier" evidence="2">
    <location>
        <begin position="143"/>
        <end position="220"/>
    </location>
</feature>
<evidence type="ECO:0000313" key="3">
    <source>
        <dbReference type="EMBL" id="KAJ3173953.1"/>
    </source>
</evidence>
<sequence length="413" mass="44596">MSIGFDVAIQEIFCTLSVGATPVISTEDPLAAIKDVDIFSITPTGLQSLDPSDFPVPKDVYLAGASGNASADYRRPSDQQSQHVQRYMPDGMIQILGRIDSQVKFRGYRIELPSSLRSAAVDKQRLQAAPLPAAVKPGITHAAQMSVMEQSLASFWSELLAIDKKRITPSSSFFDLGGNLFLVARLVAGIRNELQIPYSLEKVFRSPTLSQLSRELEFLATDMTSTASCPPQVSATPEPTAVTQPAAASFLYPTPSPEVSKYFAGPYYEWLSGGWKATGSDIKAAVEYLVQAISAHGPIDVLLGLSQGATMVEVLDRVAERGEITKTWEKSVLMNGLPAATVLPSKYSGAVKKPAAAKSLHVHSRADHRYAQMLRLAGHYRGDQRKVLQHAEGHAIPKGGDFVHAFMVGLGSL</sequence>
<dbReference type="GO" id="GO:0031177">
    <property type="term" value="F:phosphopantetheine binding"/>
    <property type="evidence" value="ECO:0007669"/>
    <property type="project" value="TreeGrafter"/>
</dbReference>
<dbReference type="GO" id="GO:0043041">
    <property type="term" value="P:amino acid activation for nonribosomal peptide biosynthetic process"/>
    <property type="evidence" value="ECO:0007669"/>
    <property type="project" value="TreeGrafter"/>
</dbReference>
<dbReference type="InterPro" id="IPR029058">
    <property type="entry name" value="AB_hydrolase_fold"/>
</dbReference>